<evidence type="ECO:0000259" key="1">
    <source>
        <dbReference type="Pfam" id="PF13966"/>
    </source>
</evidence>
<accession>A0AA39T4V5</accession>
<comment type="caution">
    <text evidence="2">The sequence shown here is derived from an EMBL/GenBank/DDBJ whole genome shotgun (WGS) entry which is preliminary data.</text>
</comment>
<dbReference type="EMBL" id="JAUESC010000003">
    <property type="protein sequence ID" value="KAK0601517.1"/>
    <property type="molecule type" value="Genomic_DNA"/>
</dbReference>
<reference evidence="2" key="2">
    <citation type="submission" date="2023-06" db="EMBL/GenBank/DDBJ databases">
        <authorList>
            <person name="Swenson N.G."/>
            <person name="Wegrzyn J.L."/>
            <person name="Mcevoy S.L."/>
        </authorList>
    </citation>
    <scope>NUCLEOTIDE SEQUENCE</scope>
    <source>
        <strain evidence="2">NS2018</strain>
        <tissue evidence="2">Leaf</tissue>
    </source>
</reference>
<feature type="domain" description="Reverse transcriptase zinc-binding" evidence="1">
    <location>
        <begin position="186"/>
        <end position="235"/>
    </location>
</feature>
<organism evidence="2 4">
    <name type="scientific">Acer saccharum</name>
    <name type="common">Sugar maple</name>
    <dbReference type="NCBI Taxonomy" id="4024"/>
    <lineage>
        <taxon>Eukaryota</taxon>
        <taxon>Viridiplantae</taxon>
        <taxon>Streptophyta</taxon>
        <taxon>Embryophyta</taxon>
        <taxon>Tracheophyta</taxon>
        <taxon>Spermatophyta</taxon>
        <taxon>Magnoliopsida</taxon>
        <taxon>eudicotyledons</taxon>
        <taxon>Gunneridae</taxon>
        <taxon>Pentapetalae</taxon>
        <taxon>rosids</taxon>
        <taxon>malvids</taxon>
        <taxon>Sapindales</taxon>
        <taxon>Sapindaceae</taxon>
        <taxon>Hippocastanoideae</taxon>
        <taxon>Acereae</taxon>
        <taxon>Acer</taxon>
    </lineage>
</organism>
<dbReference type="Proteomes" id="UP001168877">
    <property type="component" value="Unassembled WGS sequence"/>
</dbReference>
<evidence type="ECO:0000313" key="4">
    <source>
        <dbReference type="Proteomes" id="UP001168877"/>
    </source>
</evidence>
<dbReference type="AlphaFoldDB" id="A0AA39T4V5"/>
<evidence type="ECO:0000313" key="2">
    <source>
        <dbReference type="EMBL" id="KAK0601517.1"/>
    </source>
</evidence>
<dbReference type="EMBL" id="JAUESC010000003">
    <property type="protein sequence ID" value="KAK0601669.1"/>
    <property type="molecule type" value="Genomic_DNA"/>
</dbReference>
<gene>
    <name evidence="2" type="ORF">LWI29_024979</name>
    <name evidence="3" type="ORF">LWI29_026244</name>
</gene>
<dbReference type="Pfam" id="PF13966">
    <property type="entry name" value="zf-RVT"/>
    <property type="match status" value="1"/>
</dbReference>
<dbReference type="InterPro" id="IPR026960">
    <property type="entry name" value="RVT-Znf"/>
</dbReference>
<reference evidence="2" key="1">
    <citation type="journal article" date="2022" name="Plant J.">
        <title>Strategies of tolerance reflected in two North American maple genomes.</title>
        <authorList>
            <person name="McEvoy S.L."/>
            <person name="Sezen U.U."/>
            <person name="Trouern-Trend A."/>
            <person name="McMahon S.M."/>
            <person name="Schaberg P.G."/>
            <person name="Yang J."/>
            <person name="Wegrzyn J.L."/>
            <person name="Swenson N.G."/>
        </authorList>
    </citation>
    <scope>NUCLEOTIDE SEQUENCE</scope>
    <source>
        <strain evidence="2">NS2018</strain>
    </source>
</reference>
<keyword evidence="4" id="KW-1185">Reference proteome</keyword>
<evidence type="ECO:0000313" key="3">
    <source>
        <dbReference type="EMBL" id="KAK0601669.1"/>
    </source>
</evidence>
<proteinExistence type="predicted"/>
<protein>
    <recommendedName>
        <fullName evidence="1">Reverse transcriptase zinc-binding domain-containing protein</fullName>
    </recommendedName>
</protein>
<sequence length="247" mass="28156">MSNFLWSGNIDVRKLVIISWDNVCLSKDAGGLGIRDPIKLNQEANIKFCWDSFTASSIWGNYFRNQFLSGRDSGGRSPLHIALKACISLVHINSRWLVGDGTNIHLWTDKWLQNPILSIIMWSGNNKGFNSRVSSLISDETWCIPANFVDRYPSVSTMIKDIRIHPSPAADQLIWEPSSTGKPSFADIYTLVQGSMTKTSLSRVIWNQFIPPRNTVLVWRLIHGRLPTDDNLRRKRRYFPFGLSTLF</sequence>
<name>A0AA39T4V5_ACESA</name>